<dbReference type="InterPro" id="IPR058624">
    <property type="entry name" value="MdtA-like_HH"/>
</dbReference>
<comment type="caution">
    <text evidence="5">The sequence shown here is derived from an EMBL/GenBank/DDBJ whole genome shotgun (WGS) entry which is preliminary data.</text>
</comment>
<accession>A0A840LAA1</accession>
<name>A0A840LAA1_9BURK</name>
<reference evidence="5 6" key="1">
    <citation type="submission" date="2020-08" db="EMBL/GenBank/DDBJ databases">
        <title>Functional genomics of gut bacteria from endangered species of beetles.</title>
        <authorList>
            <person name="Carlos-Shanley C."/>
        </authorList>
    </citation>
    <scope>NUCLEOTIDE SEQUENCE [LARGE SCALE GENOMIC DNA]</scope>
    <source>
        <strain evidence="5 6">S00239</strain>
    </source>
</reference>
<dbReference type="Gene3D" id="2.40.30.170">
    <property type="match status" value="1"/>
</dbReference>
<dbReference type="InterPro" id="IPR006143">
    <property type="entry name" value="RND_pump_MFP"/>
</dbReference>
<dbReference type="NCBIfam" id="TIGR01730">
    <property type="entry name" value="RND_mfp"/>
    <property type="match status" value="1"/>
</dbReference>
<evidence type="ECO:0000313" key="5">
    <source>
        <dbReference type="EMBL" id="MBB4843695.1"/>
    </source>
</evidence>
<dbReference type="Gene3D" id="2.40.420.20">
    <property type="match status" value="1"/>
</dbReference>
<organism evidence="5 6">
    <name type="scientific">Roseateles oligotrophus</name>
    <dbReference type="NCBI Taxonomy" id="1769250"/>
    <lineage>
        <taxon>Bacteria</taxon>
        <taxon>Pseudomonadati</taxon>
        <taxon>Pseudomonadota</taxon>
        <taxon>Betaproteobacteria</taxon>
        <taxon>Burkholderiales</taxon>
        <taxon>Sphaerotilaceae</taxon>
        <taxon>Roseateles</taxon>
    </lineage>
</organism>
<evidence type="ECO:0000259" key="2">
    <source>
        <dbReference type="Pfam" id="PF25876"/>
    </source>
</evidence>
<protein>
    <submittedName>
        <fullName evidence="5">Membrane fusion protein (Multidrug efflux system)</fullName>
    </submittedName>
</protein>
<feature type="domain" description="Multidrug resistance protein MdtA-like barrel-sandwich hybrid" evidence="3">
    <location>
        <begin position="87"/>
        <end position="207"/>
    </location>
</feature>
<dbReference type="Pfam" id="PF25954">
    <property type="entry name" value="Beta-barrel_RND_2"/>
    <property type="match status" value="1"/>
</dbReference>
<dbReference type="PANTHER" id="PTHR30469:SF11">
    <property type="entry name" value="BLL4320 PROTEIN"/>
    <property type="match status" value="1"/>
</dbReference>
<dbReference type="PANTHER" id="PTHR30469">
    <property type="entry name" value="MULTIDRUG RESISTANCE PROTEIN MDTA"/>
    <property type="match status" value="1"/>
</dbReference>
<dbReference type="Proteomes" id="UP000562027">
    <property type="component" value="Unassembled WGS sequence"/>
</dbReference>
<comment type="similarity">
    <text evidence="1">Belongs to the membrane fusion protein (MFP) (TC 8.A.1) family.</text>
</comment>
<dbReference type="GO" id="GO:1990281">
    <property type="term" value="C:efflux pump complex"/>
    <property type="evidence" value="ECO:0007669"/>
    <property type="project" value="TreeGrafter"/>
</dbReference>
<dbReference type="InterPro" id="IPR058625">
    <property type="entry name" value="MdtA-like_BSH"/>
</dbReference>
<evidence type="ECO:0000313" key="6">
    <source>
        <dbReference type="Proteomes" id="UP000562027"/>
    </source>
</evidence>
<dbReference type="GO" id="GO:0015562">
    <property type="term" value="F:efflux transmembrane transporter activity"/>
    <property type="evidence" value="ECO:0007669"/>
    <property type="project" value="TreeGrafter"/>
</dbReference>
<evidence type="ECO:0000259" key="3">
    <source>
        <dbReference type="Pfam" id="PF25917"/>
    </source>
</evidence>
<feature type="domain" description="CusB-like beta-barrel" evidence="4">
    <location>
        <begin position="217"/>
        <end position="290"/>
    </location>
</feature>
<dbReference type="EMBL" id="JACHLP010000004">
    <property type="protein sequence ID" value="MBB4843695.1"/>
    <property type="molecule type" value="Genomic_DNA"/>
</dbReference>
<proteinExistence type="inferred from homology"/>
<feature type="domain" description="Multidrug resistance protein MdtA-like alpha-helical hairpin" evidence="2">
    <location>
        <begin position="123"/>
        <end position="178"/>
    </location>
</feature>
<dbReference type="RefSeq" id="WP_184299207.1">
    <property type="nucleotide sequence ID" value="NZ_JACHLP010000004.1"/>
</dbReference>
<dbReference type="InterPro" id="IPR058792">
    <property type="entry name" value="Beta-barrel_RND_2"/>
</dbReference>
<keyword evidence="6" id="KW-1185">Reference proteome</keyword>
<sequence length="395" mass="41462">MTQHKKTSWVAPAAVFALLILSGSAYWWQNQGVQAKIQPSAATPAAGAGGAGKGPAAAIAVEAGRVEALDLAVDAQAVGTLRARQAVLLRPEVSGRIVKLGFVDGQPVRKGQVLVQLDDSLQAAQLQQAEAQASIAGANLKRNRELLAQSFVSASVVDQAVSNLQVAEAQVALARAQLGRMQVRAPFDGVAGIRAVNLGDYVKDGSDLVALEDASSLWVDFRLSERFVPQLKLGQAVELALDALPGRSFKARVEALDTQLEANGRSLLVRAKLEGLHSELRSGLFARVRVLFATHQNALLVPEEALVPQGGKQYIIKLLPGEKGGAPTAQRLEAKIGLRLPGKVELLEGVQAGDRVVTAGQSKLLKGEAQVLTVVDVDKQGAARAPAASAAPNTR</sequence>
<dbReference type="Gene3D" id="2.40.50.100">
    <property type="match status" value="1"/>
</dbReference>
<evidence type="ECO:0000259" key="4">
    <source>
        <dbReference type="Pfam" id="PF25954"/>
    </source>
</evidence>
<gene>
    <name evidence="5" type="ORF">HNP55_002218</name>
</gene>
<dbReference type="Gene3D" id="1.10.287.470">
    <property type="entry name" value="Helix hairpin bin"/>
    <property type="match status" value="1"/>
</dbReference>
<dbReference type="SUPFAM" id="SSF111369">
    <property type="entry name" value="HlyD-like secretion proteins"/>
    <property type="match status" value="1"/>
</dbReference>
<dbReference type="Pfam" id="PF25917">
    <property type="entry name" value="BSH_RND"/>
    <property type="match status" value="1"/>
</dbReference>
<dbReference type="FunFam" id="2.40.30.170:FF:000010">
    <property type="entry name" value="Efflux RND transporter periplasmic adaptor subunit"/>
    <property type="match status" value="1"/>
</dbReference>
<dbReference type="AlphaFoldDB" id="A0A840LAA1"/>
<dbReference type="Pfam" id="PF25876">
    <property type="entry name" value="HH_MFP_RND"/>
    <property type="match status" value="1"/>
</dbReference>
<evidence type="ECO:0000256" key="1">
    <source>
        <dbReference type="ARBA" id="ARBA00009477"/>
    </source>
</evidence>